<organism evidence="1 2">
    <name type="scientific">Methanobrevibacter ruminantium (strain ATCC 35063 / DSM 1093 / JCM 13430 / OCM 146 / M1)</name>
    <name type="common">Methanobacterium ruminantium</name>
    <dbReference type="NCBI Taxonomy" id="634498"/>
    <lineage>
        <taxon>Archaea</taxon>
        <taxon>Methanobacteriati</taxon>
        <taxon>Methanobacteriota</taxon>
        <taxon>Methanomada group</taxon>
        <taxon>Methanobacteria</taxon>
        <taxon>Methanobacteriales</taxon>
        <taxon>Methanobacteriaceae</taxon>
        <taxon>Methanobrevibacter</taxon>
    </lineage>
</organism>
<dbReference type="AlphaFoldDB" id="D3E3D6"/>
<dbReference type="eggNOG" id="arCOG12635">
    <property type="taxonomic scope" value="Archaea"/>
</dbReference>
<gene>
    <name evidence="1" type="ordered locus">mru_1197</name>
</gene>
<reference evidence="1 2" key="1">
    <citation type="journal article" date="2010" name="PLoS ONE">
        <title>The genome sequence of the rumen methanogen Methanobrevibacter ruminantium reveals new possibilities for controlling ruminant methane emissions.</title>
        <authorList>
            <person name="Leahy S.C."/>
            <person name="Kelly W.J."/>
            <person name="Altermann E."/>
            <person name="Ronimus R.S."/>
            <person name="Yeoman C.J."/>
            <person name="Pacheco D.M."/>
            <person name="Li D."/>
            <person name="Kong Z."/>
            <person name="McTavish S."/>
            <person name="Sang C."/>
            <person name="Lambie S.C."/>
            <person name="Janssen P.H."/>
            <person name="Dey D."/>
            <person name="Attwood G.T."/>
        </authorList>
    </citation>
    <scope>NUCLEOTIDE SEQUENCE [LARGE SCALE GENOMIC DNA]</scope>
    <source>
        <strain evidence="2">ATCC 35063 / DSM 1093 / JCM 13430 / OCM 146 / M1</strain>
    </source>
</reference>
<dbReference type="KEGG" id="mru:mru_1197"/>
<dbReference type="HOGENOM" id="CLU_1631680_0_0_2"/>
<dbReference type="EMBL" id="CP001719">
    <property type="protein sequence ID" value="ADC47047.1"/>
    <property type="molecule type" value="Genomic_DNA"/>
</dbReference>
<sequence length="162" mass="18524">MKLKYFAVCLFVLILAAGISAAYATDVDFEGGHSFTMPDGYEIVEGQNTTEDIIMEKNGDNRIVFQYWIDEYEDLKNIEENYNFGDIIKAVMEDAVIGNEENYTFEDYDVTQIDYKVQGIQCYSYILDNGKEGYVIHHIAKEDLKDLNDPDNVIGDLVKSIK</sequence>
<dbReference type="RefSeq" id="WP_012955996.1">
    <property type="nucleotide sequence ID" value="NC_013790.1"/>
</dbReference>
<name>D3E3D6_METRM</name>
<evidence type="ECO:0000313" key="2">
    <source>
        <dbReference type="Proteomes" id="UP000008680"/>
    </source>
</evidence>
<proteinExistence type="predicted"/>
<protein>
    <submittedName>
        <fullName evidence="1">Uncharacterized protein</fullName>
    </submittedName>
</protein>
<accession>D3E3D6</accession>
<dbReference type="Proteomes" id="UP000008680">
    <property type="component" value="Chromosome"/>
</dbReference>
<keyword evidence="2" id="KW-1185">Reference proteome</keyword>
<dbReference type="PATRIC" id="fig|634498.28.peg.1198"/>
<dbReference type="GeneID" id="8770848"/>
<evidence type="ECO:0000313" key="1">
    <source>
        <dbReference type="EMBL" id="ADC47047.1"/>
    </source>
</evidence>